<proteinExistence type="inferred from homology"/>
<dbReference type="InterPro" id="IPR015943">
    <property type="entry name" value="WD40/YVTN_repeat-like_dom_sf"/>
</dbReference>
<feature type="transmembrane region" description="Helical" evidence="17">
    <location>
        <begin position="728"/>
        <end position="750"/>
    </location>
</feature>
<dbReference type="AlphaFoldDB" id="A0AAD5DFF2"/>
<dbReference type="GO" id="GO:0016020">
    <property type="term" value="C:membrane"/>
    <property type="evidence" value="ECO:0007669"/>
    <property type="project" value="UniProtKB-SubCell"/>
</dbReference>
<dbReference type="InterPro" id="IPR019775">
    <property type="entry name" value="WD40_repeat_CS"/>
</dbReference>
<feature type="compositionally biased region" description="Low complexity" evidence="16">
    <location>
        <begin position="351"/>
        <end position="361"/>
    </location>
</feature>
<feature type="repeat" description="WD" evidence="15">
    <location>
        <begin position="100"/>
        <end position="142"/>
    </location>
</feature>
<reference evidence="18" key="1">
    <citation type="submission" date="2020-11" db="EMBL/GenBank/DDBJ databases">
        <title>Chlorella ohadii genome sequencing and assembly.</title>
        <authorList>
            <person name="Murik O."/>
            <person name="Treves H."/>
            <person name="Kedem I."/>
            <person name="Shotland Y."/>
            <person name="Kaplan A."/>
        </authorList>
    </citation>
    <scope>NUCLEOTIDE SEQUENCE</scope>
    <source>
        <strain evidence="18">1</strain>
    </source>
</reference>
<dbReference type="PROSITE" id="PS00678">
    <property type="entry name" value="WD_REPEATS_1"/>
    <property type="match status" value="2"/>
</dbReference>
<dbReference type="InterPro" id="IPR014743">
    <property type="entry name" value="Cl-channel_core"/>
</dbReference>
<evidence type="ECO:0000256" key="17">
    <source>
        <dbReference type="SAM" id="Phobius"/>
    </source>
</evidence>
<evidence type="ECO:0000256" key="7">
    <source>
        <dbReference type="ARBA" id="ARBA00022692"/>
    </source>
</evidence>
<evidence type="ECO:0000256" key="8">
    <source>
        <dbReference type="ARBA" id="ARBA00022737"/>
    </source>
</evidence>
<evidence type="ECO:0000256" key="9">
    <source>
        <dbReference type="ARBA" id="ARBA00022927"/>
    </source>
</evidence>
<dbReference type="PRINTS" id="PR00320">
    <property type="entry name" value="GPROTEINBRPT"/>
</dbReference>
<evidence type="ECO:0000256" key="2">
    <source>
        <dbReference type="ARBA" id="ARBA00004253"/>
    </source>
</evidence>
<keyword evidence="12" id="KW-0576">Peroxisome</keyword>
<sequence>MPGFRTQFQGYSVRFSPFEPSKLAVATSQNFGIIGNGRQYVLEMGPEGIVEFRVFDTMDGLYDCVWSEENENILVSASGDGSIKVWDLAAPPAANPLRSFEEHTHEVYSLHWNQVRRDCFLSGSWDDTVKLWNLAHPTSLRTFAEHTYCVYAAQWNPQQADVFLSASGDCTVKIWDVRQPRASLSLAAHQYEVLAADWCKYNDCIIATGSVDKSIKVWDVRMPEREVATLLGHTYAVRRVLFSPHVETMVASCSYDMTVRLWDYAAPEDALVRVWDHHTEFAVGLDWSTLVEGLLARPIGSVSISSMSEGDLEQQAAPPGPQPAELSALQPDAAARPSAKDLSHDDEDAAEAAGLERAGSADGDDDGDADGGPPFDPSFAWPSPPFAWYQDALLLLVLGGAMGAFAYGYLKAITEVTGLWMGADGTGYPAPTAFHFGGGRPWWIGLCGGTGLAVGLAKAALRLDKAPTFIDELRSMHTHLGTSLKVAAVALLGLMGGMPMGPEAGLGATAGAAGLTLARMRGFRFDGQRRQELYVLSAMCSCFAGLMPNAMTAVLLVLELGRPMVLASSFTFMGLVCTLGLGATAAFVVYYAIAGYPYIDPIITGLSVDSFRRYNQQMGIVEGILFGIMGAALAAVYLVLAGLTRTVVGGARTWLDARIGLWPRAVVLATAGGTAIGALGWAMPLTLTDGAGMLNAILFRSGQVGSSALAASCFSKALAYHIAAECGFHGGLFLPMLAMSSMLGAVFINVTGVNPTVARSCALIALGCSLVPSPFAMAVLSMSALTVGPQGLVPIFATACTSYFLCLGVGWPQRLVELSAKRQAAAASKTP</sequence>
<dbReference type="EMBL" id="JADXDR010000166">
    <property type="protein sequence ID" value="KAI7837047.1"/>
    <property type="molecule type" value="Genomic_DNA"/>
</dbReference>
<comment type="caution">
    <text evidence="18">The sequence shown here is derived from an EMBL/GenBank/DDBJ whole genome shotgun (WGS) entry which is preliminary data.</text>
</comment>
<dbReference type="GO" id="GO:0016558">
    <property type="term" value="P:protein import into peroxisome matrix"/>
    <property type="evidence" value="ECO:0007669"/>
    <property type="project" value="InterPro"/>
</dbReference>
<feature type="transmembrane region" description="Helical" evidence="17">
    <location>
        <begin position="762"/>
        <end position="785"/>
    </location>
</feature>
<dbReference type="Gene3D" id="2.130.10.10">
    <property type="entry name" value="YVTN repeat-like/Quinoprotein amine dehydrogenase"/>
    <property type="match status" value="1"/>
</dbReference>
<dbReference type="CDD" id="cd00200">
    <property type="entry name" value="WD40"/>
    <property type="match status" value="1"/>
</dbReference>
<evidence type="ECO:0000256" key="14">
    <source>
        <dbReference type="ARBA" id="ARBA00032565"/>
    </source>
</evidence>
<dbReference type="Pfam" id="PF00400">
    <property type="entry name" value="WD40"/>
    <property type="match status" value="5"/>
</dbReference>
<keyword evidence="6 15" id="KW-0853">WD repeat</keyword>
<dbReference type="GO" id="GO:0005829">
    <property type="term" value="C:cytosol"/>
    <property type="evidence" value="ECO:0007669"/>
    <property type="project" value="UniProtKB-SubCell"/>
</dbReference>
<dbReference type="Pfam" id="PF00654">
    <property type="entry name" value="Voltage_CLC"/>
    <property type="match status" value="1"/>
</dbReference>
<evidence type="ECO:0000256" key="11">
    <source>
        <dbReference type="ARBA" id="ARBA00023136"/>
    </source>
</evidence>
<dbReference type="InterPro" id="IPR036322">
    <property type="entry name" value="WD40_repeat_dom_sf"/>
</dbReference>
<dbReference type="Proteomes" id="UP001205105">
    <property type="component" value="Unassembled WGS sequence"/>
</dbReference>
<dbReference type="GO" id="GO:0015108">
    <property type="term" value="F:chloride transmembrane transporter activity"/>
    <property type="evidence" value="ECO:0007669"/>
    <property type="project" value="InterPro"/>
</dbReference>
<feature type="region of interest" description="Disordered" evidence="16">
    <location>
        <begin position="307"/>
        <end position="377"/>
    </location>
</feature>
<organism evidence="18 19">
    <name type="scientific">Chlorella ohadii</name>
    <dbReference type="NCBI Taxonomy" id="2649997"/>
    <lineage>
        <taxon>Eukaryota</taxon>
        <taxon>Viridiplantae</taxon>
        <taxon>Chlorophyta</taxon>
        <taxon>core chlorophytes</taxon>
        <taxon>Trebouxiophyceae</taxon>
        <taxon>Chlorellales</taxon>
        <taxon>Chlorellaceae</taxon>
        <taxon>Chlorella clade</taxon>
        <taxon>Chlorella</taxon>
    </lineage>
</organism>
<keyword evidence="11 17" id="KW-0472">Membrane</keyword>
<evidence type="ECO:0000256" key="15">
    <source>
        <dbReference type="PROSITE-ProRule" id="PRU00221"/>
    </source>
</evidence>
<dbReference type="PROSITE" id="PS50294">
    <property type="entry name" value="WD_REPEATS_REGION"/>
    <property type="match status" value="4"/>
</dbReference>
<accession>A0AAD5DFF2</accession>
<keyword evidence="5" id="KW-0963">Cytoplasm</keyword>
<evidence type="ECO:0000256" key="5">
    <source>
        <dbReference type="ARBA" id="ARBA00022490"/>
    </source>
</evidence>
<name>A0AAD5DFF2_9CHLO</name>
<evidence type="ECO:0000256" key="10">
    <source>
        <dbReference type="ARBA" id="ARBA00022989"/>
    </source>
</evidence>
<feature type="transmembrane region" description="Helical" evidence="17">
    <location>
        <begin position="661"/>
        <end position="683"/>
    </location>
</feature>
<comment type="similarity">
    <text evidence="13">Belongs to the WD repeat peroxin-7 family.</text>
</comment>
<feature type="repeat" description="WD" evidence="15">
    <location>
        <begin position="69"/>
        <end position="88"/>
    </location>
</feature>
<feature type="transmembrane region" description="Helical" evidence="17">
    <location>
        <begin position="570"/>
        <end position="599"/>
    </location>
</feature>
<dbReference type="Gene3D" id="1.10.3080.10">
    <property type="entry name" value="Clc chloride channel"/>
    <property type="match status" value="1"/>
</dbReference>
<dbReference type="PROSITE" id="PS50082">
    <property type="entry name" value="WD_REPEATS_2"/>
    <property type="match status" value="5"/>
</dbReference>
<evidence type="ECO:0000313" key="19">
    <source>
        <dbReference type="Proteomes" id="UP001205105"/>
    </source>
</evidence>
<evidence type="ECO:0000256" key="6">
    <source>
        <dbReference type="ARBA" id="ARBA00022574"/>
    </source>
</evidence>
<feature type="repeat" description="WD" evidence="15">
    <location>
        <begin position="230"/>
        <end position="272"/>
    </location>
</feature>
<feature type="transmembrane region" description="Helical" evidence="17">
    <location>
        <begin position="620"/>
        <end position="641"/>
    </location>
</feature>
<keyword evidence="9" id="KW-0653">Protein transport</keyword>
<dbReference type="SUPFAM" id="SSF81340">
    <property type="entry name" value="Clc chloride channel"/>
    <property type="match status" value="1"/>
</dbReference>
<feature type="transmembrane region" description="Helical" evidence="17">
    <location>
        <begin position="791"/>
        <end position="812"/>
    </location>
</feature>
<keyword evidence="19" id="KW-1185">Reference proteome</keyword>
<keyword evidence="4" id="KW-0813">Transport</keyword>
<dbReference type="InterPro" id="IPR044536">
    <property type="entry name" value="PEX7"/>
</dbReference>
<evidence type="ECO:0000256" key="16">
    <source>
        <dbReference type="SAM" id="MobiDB-lite"/>
    </source>
</evidence>
<evidence type="ECO:0000313" key="18">
    <source>
        <dbReference type="EMBL" id="KAI7837047.1"/>
    </source>
</evidence>
<dbReference type="SMART" id="SM00320">
    <property type="entry name" value="WD40"/>
    <property type="match status" value="5"/>
</dbReference>
<feature type="transmembrane region" description="Helical" evidence="17">
    <location>
        <begin position="392"/>
        <end position="410"/>
    </location>
</feature>
<dbReference type="GO" id="GO:0005053">
    <property type="term" value="F:peroxisome matrix targeting signal-2 binding"/>
    <property type="evidence" value="ECO:0007669"/>
    <property type="project" value="InterPro"/>
</dbReference>
<dbReference type="GO" id="GO:0005782">
    <property type="term" value="C:peroxisomal matrix"/>
    <property type="evidence" value="ECO:0007669"/>
    <property type="project" value="UniProtKB-SubCell"/>
</dbReference>
<feature type="transmembrane region" description="Helical" evidence="17">
    <location>
        <begin position="704"/>
        <end position="722"/>
    </location>
</feature>
<feature type="repeat" description="WD" evidence="15">
    <location>
        <begin position="186"/>
        <end position="228"/>
    </location>
</feature>
<dbReference type="SUPFAM" id="SSF50978">
    <property type="entry name" value="WD40 repeat-like"/>
    <property type="match status" value="1"/>
</dbReference>
<dbReference type="InterPro" id="IPR020472">
    <property type="entry name" value="WD40_PAC1"/>
</dbReference>
<evidence type="ECO:0000256" key="1">
    <source>
        <dbReference type="ARBA" id="ARBA00004141"/>
    </source>
</evidence>
<dbReference type="PANTHER" id="PTHR46027:SF1">
    <property type="entry name" value="PEROXISOMAL TARGETING SIGNAL 2 RECEPTOR"/>
    <property type="match status" value="1"/>
</dbReference>
<comment type="subcellular location">
    <subcellularLocation>
        <location evidence="3">Cytoplasm</location>
        <location evidence="3">Cytosol</location>
    </subcellularLocation>
    <subcellularLocation>
        <location evidence="1">Membrane</location>
        <topology evidence="1">Multi-pass membrane protein</topology>
    </subcellularLocation>
    <subcellularLocation>
        <location evidence="2">Peroxisome matrix</location>
    </subcellularLocation>
</comment>
<dbReference type="InterPro" id="IPR001807">
    <property type="entry name" value="ClC"/>
</dbReference>
<evidence type="ECO:0000256" key="12">
    <source>
        <dbReference type="ARBA" id="ARBA00023140"/>
    </source>
</evidence>
<keyword evidence="8" id="KW-0677">Repeat</keyword>
<gene>
    <name evidence="18" type="ORF">COHA_009124</name>
</gene>
<feature type="repeat" description="WD" evidence="15">
    <location>
        <begin position="143"/>
        <end position="185"/>
    </location>
</feature>
<evidence type="ECO:0000256" key="4">
    <source>
        <dbReference type="ARBA" id="ARBA00022448"/>
    </source>
</evidence>
<evidence type="ECO:0000256" key="3">
    <source>
        <dbReference type="ARBA" id="ARBA00004514"/>
    </source>
</evidence>
<dbReference type="PANTHER" id="PTHR46027">
    <property type="entry name" value="PEROXISOMAL TARGETING SIGNAL 2 RECEPTOR"/>
    <property type="match status" value="1"/>
</dbReference>
<keyword evidence="10 17" id="KW-1133">Transmembrane helix</keyword>
<protein>
    <recommendedName>
        <fullName evidence="14">Peroxin-7</fullName>
    </recommendedName>
</protein>
<keyword evidence="7 17" id="KW-0812">Transmembrane</keyword>
<evidence type="ECO:0000256" key="13">
    <source>
        <dbReference type="ARBA" id="ARBA00024017"/>
    </source>
</evidence>
<dbReference type="InterPro" id="IPR001680">
    <property type="entry name" value="WD40_rpt"/>
</dbReference>
<feature type="transmembrane region" description="Helical" evidence="17">
    <location>
        <begin position="533"/>
        <end position="558"/>
    </location>
</feature>